<evidence type="ECO:0000313" key="2">
    <source>
        <dbReference type="Proteomes" id="UP000427071"/>
    </source>
</evidence>
<dbReference type="KEGG" id="ckw:CKALI_03745"/>
<evidence type="ECO:0000313" key="1">
    <source>
        <dbReference type="EMBL" id="QGU01630.1"/>
    </source>
</evidence>
<name>A0A6B8VWD7_9CORY</name>
<sequence>MMQLSDGTVYPLGTRTRFDLDHKILEPMQEAKAEGKLFKLRFMSHGFFSDTEWVNPDHVVRVWSINERNFEVPQLEAKYPDWLISKIPPKEK</sequence>
<protein>
    <submittedName>
        <fullName evidence="1">Uncharacterized protein</fullName>
    </submittedName>
</protein>
<keyword evidence="2" id="KW-1185">Reference proteome</keyword>
<dbReference type="EMBL" id="CP046452">
    <property type="protein sequence ID" value="QGU01630.1"/>
    <property type="molecule type" value="Genomic_DNA"/>
</dbReference>
<gene>
    <name evidence="1" type="ORF">CKALI_03745</name>
</gene>
<dbReference type="Proteomes" id="UP000427071">
    <property type="component" value="Chromosome"/>
</dbReference>
<reference evidence="2" key="1">
    <citation type="submission" date="2019-11" db="EMBL/GenBank/DDBJ databases">
        <title>Complete genome sequence of Corynebacterium kalinowskii 1959, a novel Corynebacterium species isolated from soil of a small paddock in Vilsendorf, Germany.</title>
        <authorList>
            <person name="Schaffert L."/>
            <person name="Ruwe M."/>
            <person name="Milse J."/>
            <person name="Hanuschka K."/>
            <person name="Ortseifen V."/>
            <person name="Droste J."/>
            <person name="Brandt D."/>
            <person name="Schlueter L."/>
            <person name="Kutter Y."/>
            <person name="Vinke S."/>
            <person name="Viehoefer P."/>
            <person name="Jacob L."/>
            <person name="Luebke N.-C."/>
            <person name="Schulte-Berndt E."/>
            <person name="Hain C."/>
            <person name="Linder M."/>
            <person name="Schmidt P."/>
            <person name="Wollenschlaeger L."/>
            <person name="Luttermann T."/>
            <person name="Thieme E."/>
            <person name="Hassa J."/>
            <person name="Haak M."/>
            <person name="Wittchen M."/>
            <person name="Mentz A."/>
            <person name="Persicke M."/>
            <person name="Busche T."/>
            <person name="Ruckert C."/>
        </authorList>
    </citation>
    <scope>NUCLEOTIDE SEQUENCE [LARGE SCALE GENOMIC DNA]</scope>
    <source>
        <strain evidence="2">1959</strain>
    </source>
</reference>
<proteinExistence type="predicted"/>
<accession>A0A6B8VWD7</accession>
<organism evidence="1 2">
    <name type="scientific">Corynebacterium kalinowskii</name>
    <dbReference type="NCBI Taxonomy" id="2675216"/>
    <lineage>
        <taxon>Bacteria</taxon>
        <taxon>Bacillati</taxon>
        <taxon>Actinomycetota</taxon>
        <taxon>Actinomycetes</taxon>
        <taxon>Mycobacteriales</taxon>
        <taxon>Corynebacteriaceae</taxon>
        <taxon>Corynebacterium</taxon>
    </lineage>
</organism>
<dbReference type="AlphaFoldDB" id="A0A6B8VWD7"/>